<dbReference type="InterPro" id="IPR036237">
    <property type="entry name" value="Xyl_isomerase-like_sf"/>
</dbReference>
<dbReference type="AlphaFoldDB" id="A0A0P0Z3S5"/>
<proteinExistence type="predicted"/>
<evidence type="ECO:0000259" key="1">
    <source>
        <dbReference type="Pfam" id="PF01261"/>
    </source>
</evidence>
<dbReference type="PANTHER" id="PTHR12110">
    <property type="entry name" value="HYDROXYPYRUVATE ISOMERASE"/>
    <property type="match status" value="1"/>
</dbReference>
<organism evidence="2">
    <name type="scientific">Aureimonas frigidaquae</name>
    <dbReference type="NCBI Taxonomy" id="424757"/>
    <lineage>
        <taxon>Bacteria</taxon>
        <taxon>Pseudomonadati</taxon>
        <taxon>Pseudomonadota</taxon>
        <taxon>Alphaproteobacteria</taxon>
        <taxon>Hyphomicrobiales</taxon>
        <taxon>Aurantimonadaceae</taxon>
        <taxon>Aureimonas</taxon>
    </lineage>
</organism>
<sequence length="309" mass="33824">MTAARTFLPNQSQGPAMNPIGLISMQYARPFTAEHFPLFARMKALGYDFVELLVPEPGELDPRQTGQALRDAGLDVVLAARVNLQRNLCSEDATARSAGVDYLRYAADTAAQMGATIVGGPLTGNPLVFAGRAPAPVGEEERLARKERAVSGLRSAGEHARAAGITLAVEPLNRFESDVLSTTHQAMELLDAVDHPSIALMLDTFHMHMEEASIAEAIRLAGTRLVHFQANENHRGFPGTGMTDWVDVCRALHEIGYTGPISLEPFRRNDDRFGVPFAQWRAPHEDESDRLGAAAAFIRTHLTLTEYRR</sequence>
<dbReference type="Gene3D" id="3.20.20.150">
    <property type="entry name" value="Divalent-metal-dependent TIM barrel enzymes"/>
    <property type="match status" value="1"/>
</dbReference>
<evidence type="ECO:0000313" key="2">
    <source>
        <dbReference type="EMBL" id="BAT28549.1"/>
    </source>
</evidence>
<dbReference type="InterPro" id="IPR050312">
    <property type="entry name" value="IolE/XylAMocC-like"/>
</dbReference>
<dbReference type="EMBL" id="LC066377">
    <property type="protein sequence ID" value="BAT28549.1"/>
    <property type="molecule type" value="Genomic_DNA"/>
</dbReference>
<feature type="domain" description="Xylose isomerase-like TIM barrel" evidence="1">
    <location>
        <begin position="39"/>
        <end position="279"/>
    </location>
</feature>
<dbReference type="Pfam" id="PF01261">
    <property type="entry name" value="AP_endonuc_2"/>
    <property type="match status" value="1"/>
</dbReference>
<dbReference type="GO" id="GO:0016853">
    <property type="term" value="F:isomerase activity"/>
    <property type="evidence" value="ECO:0007669"/>
    <property type="project" value="UniProtKB-KW"/>
</dbReference>
<dbReference type="SUPFAM" id="SSF51658">
    <property type="entry name" value="Xylose isomerase-like"/>
    <property type="match status" value="1"/>
</dbReference>
<dbReference type="PANTHER" id="PTHR12110:SF41">
    <property type="entry name" value="INOSOSE DEHYDRATASE"/>
    <property type="match status" value="1"/>
</dbReference>
<keyword evidence="2" id="KW-0413">Isomerase</keyword>
<reference evidence="2" key="1">
    <citation type="journal article" date="2015" name="Proc. Natl. Acad. Sci. U.S.A.">
        <title>Bacterial clade with the ribosomal RNA operon on a small plasmid rather than the chromosome.</title>
        <authorList>
            <person name="Anda M."/>
            <person name="Ohtsubo Y."/>
            <person name="Okubo T."/>
            <person name="Sugawara M."/>
            <person name="Nagata Y."/>
            <person name="Tsuda M."/>
            <person name="Minamisawa K."/>
            <person name="Mitsui H."/>
        </authorList>
    </citation>
    <scope>NUCLEOTIDE SEQUENCE</scope>
    <source>
        <strain evidence="2">JCM 14755</strain>
    </source>
</reference>
<accession>A0A0P0Z3S5</accession>
<protein>
    <submittedName>
        <fullName evidence="2">Sugar phosphate isomerase/epimerase</fullName>
    </submittedName>
</protein>
<name>A0A0P0Z3S5_9HYPH</name>
<dbReference type="InterPro" id="IPR013022">
    <property type="entry name" value="Xyl_isomerase-like_TIM-brl"/>
</dbReference>